<feature type="non-terminal residue" evidence="1">
    <location>
        <position position="73"/>
    </location>
</feature>
<name>A0A482XP55_LAOST</name>
<keyword evidence="2" id="KW-1185">Reference proteome</keyword>
<organism evidence="1 2">
    <name type="scientific">Laodelphax striatellus</name>
    <name type="common">Small brown planthopper</name>
    <name type="synonym">Delphax striatella</name>
    <dbReference type="NCBI Taxonomy" id="195883"/>
    <lineage>
        <taxon>Eukaryota</taxon>
        <taxon>Metazoa</taxon>
        <taxon>Ecdysozoa</taxon>
        <taxon>Arthropoda</taxon>
        <taxon>Hexapoda</taxon>
        <taxon>Insecta</taxon>
        <taxon>Pterygota</taxon>
        <taxon>Neoptera</taxon>
        <taxon>Paraneoptera</taxon>
        <taxon>Hemiptera</taxon>
        <taxon>Auchenorrhyncha</taxon>
        <taxon>Fulgoroidea</taxon>
        <taxon>Delphacidae</taxon>
        <taxon>Criomorphinae</taxon>
        <taxon>Laodelphax</taxon>
    </lineage>
</organism>
<dbReference type="AlphaFoldDB" id="A0A482XP55"/>
<evidence type="ECO:0000313" key="1">
    <source>
        <dbReference type="EMBL" id="RZF47652.1"/>
    </source>
</evidence>
<accession>A0A482XP55</accession>
<sequence>MESKIVRPFKKHFAMACTLFYRRLAVRTYSDDDNGRSILTQTQHELCCVRIEEILPQTASHGFQIELLQILAG</sequence>
<proteinExistence type="predicted"/>
<reference evidence="1 2" key="1">
    <citation type="journal article" date="2017" name="Gigascience">
        <title>Genome sequence of the small brown planthopper, Laodelphax striatellus.</title>
        <authorList>
            <person name="Zhu J."/>
            <person name="Jiang F."/>
            <person name="Wang X."/>
            <person name="Yang P."/>
            <person name="Bao Y."/>
            <person name="Zhao W."/>
            <person name="Wang W."/>
            <person name="Lu H."/>
            <person name="Wang Q."/>
            <person name="Cui N."/>
            <person name="Li J."/>
            <person name="Chen X."/>
            <person name="Luo L."/>
            <person name="Yu J."/>
            <person name="Kang L."/>
            <person name="Cui F."/>
        </authorList>
    </citation>
    <scope>NUCLEOTIDE SEQUENCE [LARGE SCALE GENOMIC DNA]</scope>
    <source>
        <strain evidence="1">Lst14</strain>
    </source>
</reference>
<dbReference type="Proteomes" id="UP000291343">
    <property type="component" value="Unassembled WGS sequence"/>
</dbReference>
<dbReference type="EMBL" id="QKKF02003639">
    <property type="protein sequence ID" value="RZF47652.1"/>
    <property type="molecule type" value="Genomic_DNA"/>
</dbReference>
<gene>
    <name evidence="1" type="ORF">LSTR_LSTR009536</name>
</gene>
<comment type="caution">
    <text evidence="1">The sequence shown here is derived from an EMBL/GenBank/DDBJ whole genome shotgun (WGS) entry which is preliminary data.</text>
</comment>
<evidence type="ECO:0000313" key="2">
    <source>
        <dbReference type="Proteomes" id="UP000291343"/>
    </source>
</evidence>
<protein>
    <submittedName>
        <fullName evidence="1">Uncharacterized protein</fullName>
    </submittedName>
</protein>
<dbReference type="InParanoid" id="A0A482XP55"/>